<evidence type="ECO:0000313" key="10">
    <source>
        <dbReference type="Proteomes" id="UP000478995"/>
    </source>
</evidence>
<dbReference type="Proteomes" id="UP000482543">
    <property type="component" value="Unassembled WGS sequence"/>
</dbReference>
<reference evidence="8 10" key="3">
    <citation type="submission" date="2019-04" db="EMBL/GenBank/DDBJ databases">
        <title>Genome sequencing of Clostridium botulinum Groups I-IV and Clostridium butyricum.</title>
        <authorList>
            <person name="Brunt J."/>
            <person name="Van Vliet A.H.M."/>
            <person name="Stringer S.C."/>
            <person name="Carter A.T."/>
            <person name="Peck M.W."/>
        </authorList>
    </citation>
    <scope>NUCLEOTIDE SEQUENCE [LARGE SCALE GENOMIC DNA]</scope>
    <source>
        <strain evidence="6 11">IFR 15/034</strain>
        <strain evidence="5 10">IFR 18/037</strain>
        <strain evidence="4 8">IFR 18/054</strain>
    </source>
</reference>
<evidence type="ECO:0000313" key="6">
    <source>
        <dbReference type="EMBL" id="NFI22477.1"/>
    </source>
</evidence>
<reference evidence="7" key="4">
    <citation type="submission" date="2021-02" db="EMBL/GenBank/DDBJ databases">
        <authorList>
            <person name="Dover N."/>
            <person name="Barash J.R."/>
            <person name="Bell J.M."/>
            <person name="Sylvester M.D."/>
            <person name="Arnon S."/>
        </authorList>
    </citation>
    <scope>NUCLEOTIDE SEQUENCE</scope>
    <source>
        <strain evidence="7">IBCA10-7060</strain>
    </source>
</reference>
<dbReference type="EMBL" id="SWRJ01000004">
    <property type="protein sequence ID" value="NFI22477.1"/>
    <property type="molecule type" value="Genomic_DNA"/>
</dbReference>
<dbReference type="Proteomes" id="UP000478995">
    <property type="component" value="Unassembled WGS sequence"/>
</dbReference>
<dbReference type="EMBL" id="CP069280">
    <property type="protein sequence ID" value="QRI53360.1"/>
    <property type="molecule type" value="Genomic_DNA"/>
</dbReference>
<evidence type="ECO:0000259" key="2">
    <source>
        <dbReference type="Pfam" id="PF02775"/>
    </source>
</evidence>
<feature type="domain" description="Thiamine pyrophosphate enzyme TPP-binding" evidence="2">
    <location>
        <begin position="58"/>
        <end position="209"/>
    </location>
</feature>
<dbReference type="Proteomes" id="UP000472521">
    <property type="component" value="Unassembled WGS sequence"/>
</dbReference>
<reference evidence="7 12" key="1">
    <citation type="journal article" date="2014" name="J. Infect. Dis.">
        <title>Molecular characterization of a novel botulinum neurotoxin type H gene.</title>
        <authorList>
            <person name="Dover N."/>
            <person name="Barash J.R."/>
            <person name="Hill K.K."/>
            <person name="Xie G."/>
            <person name="Arnon S.S."/>
        </authorList>
    </citation>
    <scope>NUCLEOTIDE SEQUENCE [LARGE SCALE GENOMIC DNA]</scope>
    <source>
        <strain evidence="7 12">IBCA10-7060</strain>
    </source>
</reference>
<dbReference type="OrthoDB" id="9775140at2"/>
<evidence type="ECO:0000313" key="11">
    <source>
        <dbReference type="Proteomes" id="UP000482543"/>
    </source>
</evidence>
<dbReference type="SUPFAM" id="SSF52518">
    <property type="entry name" value="Thiamin diphosphate-binding fold (THDP-binding)"/>
    <property type="match status" value="1"/>
</dbReference>
<dbReference type="Pfam" id="PF02775">
    <property type="entry name" value="TPP_enzyme_C"/>
    <property type="match status" value="1"/>
</dbReference>
<dbReference type="GO" id="GO:0016625">
    <property type="term" value="F:oxidoreductase activity, acting on the aldehyde or oxo group of donors, iron-sulfur protein as acceptor"/>
    <property type="evidence" value="ECO:0007669"/>
    <property type="project" value="UniProtKB-ARBA"/>
</dbReference>
<dbReference type="EMBL" id="SWOY01000005">
    <property type="protein sequence ID" value="NFG17875.1"/>
    <property type="molecule type" value="Genomic_DNA"/>
</dbReference>
<dbReference type="RefSeq" id="WP_003357567.1">
    <property type="nucleotide sequence ID" value="NZ_AP014696.1"/>
</dbReference>
<dbReference type="GO" id="GO:0045333">
    <property type="term" value="P:cellular respiration"/>
    <property type="evidence" value="ECO:0007669"/>
    <property type="project" value="UniProtKB-ARBA"/>
</dbReference>
<dbReference type="EMBL" id="SWND01000006">
    <property type="protein sequence ID" value="NFF02435.1"/>
    <property type="molecule type" value="Genomic_DNA"/>
</dbReference>
<evidence type="ECO:0000313" key="8">
    <source>
        <dbReference type="Proteomes" id="UP000472521"/>
    </source>
</evidence>
<accession>A0A0A2HJE3</accession>
<dbReference type="InterPro" id="IPR011766">
    <property type="entry name" value="TPP_enzyme_TPP-bd"/>
</dbReference>
<dbReference type="InterPro" id="IPR051457">
    <property type="entry name" value="2-oxoacid:Fd_oxidoreductase"/>
</dbReference>
<sequence length="249" mass="26936">MAIVYQPPKALMDVPTHYCPGCTHGVIHKLVGEVIDELGVLDKTIGVAPVGCSVLAYNYFACDMFEAAHGRAPAVATGIKRANPDSVVFTYQGDGDLAAIGTAEIVHIATRGENITTIFVNNCIYGMTGGQMAPTTLPGQVTETTPYGRDTSYAGFPIRVSEMIATLTGACYVERVAVNTVPNILKAKKAIKKAFQNQIDKKGFSLVEVLSICPTNWGLTPQESMEWLRENMIPYYPLGVKKDTTEEVK</sequence>
<evidence type="ECO:0000313" key="12">
    <source>
        <dbReference type="Proteomes" id="UP000663464"/>
    </source>
</evidence>
<dbReference type="Proteomes" id="UP000473887">
    <property type="component" value="Unassembled WGS sequence"/>
</dbReference>
<dbReference type="GeneID" id="5187684"/>
<dbReference type="GO" id="GO:0030976">
    <property type="term" value="F:thiamine pyrophosphate binding"/>
    <property type="evidence" value="ECO:0007669"/>
    <property type="project" value="InterPro"/>
</dbReference>
<dbReference type="EMBL" id="SGKC01000001">
    <property type="protein sequence ID" value="NEZ90502.1"/>
    <property type="molecule type" value="Genomic_DNA"/>
</dbReference>
<gene>
    <name evidence="3" type="ORF">EXM69_00690</name>
    <name evidence="5" type="ORF">FC794_13970</name>
    <name evidence="6" type="ORF">FC964_14115</name>
    <name evidence="4" type="ORF">FCV25_11790</name>
    <name evidence="7" type="ORF">JQS73_18500</name>
</gene>
<protein>
    <submittedName>
        <fullName evidence="5">2-oxoglutarate oxidoreductase</fullName>
    </submittedName>
</protein>
<evidence type="ECO:0000313" key="5">
    <source>
        <dbReference type="EMBL" id="NFG17875.1"/>
    </source>
</evidence>
<reference evidence="3 9" key="2">
    <citation type="submission" date="2019-02" db="EMBL/GenBank/DDBJ databases">
        <title>Genome sequencing of Clostridium botulinum clinical isolates.</title>
        <authorList>
            <person name="Brunt J."/>
            <person name="Van Vliet A.H.M."/>
            <person name="Stringer S.C."/>
            <person name="Grant K.A."/>
            <person name="Carter A.C."/>
            <person name="Peck M.W."/>
        </authorList>
    </citation>
    <scope>NUCLEOTIDE SEQUENCE [LARGE SCALE GENOMIC DNA]</scope>
    <source>
        <strain evidence="3 9">H142660711</strain>
    </source>
</reference>
<evidence type="ECO:0000256" key="1">
    <source>
        <dbReference type="ARBA" id="ARBA00023002"/>
    </source>
</evidence>
<dbReference type="AlphaFoldDB" id="A0A0A2HJE3"/>
<dbReference type="PANTHER" id="PTHR48084:SF3">
    <property type="entry name" value="SUBUNIT OF PYRUVATE:FLAVODOXIN OXIDOREDUCTASE"/>
    <property type="match status" value="1"/>
</dbReference>
<name>A0A0A2HJE3_CLOBO</name>
<proteinExistence type="predicted"/>
<dbReference type="Proteomes" id="UP000663464">
    <property type="component" value="Chromosome"/>
</dbReference>
<dbReference type="Gene3D" id="3.40.50.970">
    <property type="match status" value="1"/>
</dbReference>
<evidence type="ECO:0000313" key="9">
    <source>
        <dbReference type="Proteomes" id="UP000473887"/>
    </source>
</evidence>
<evidence type="ECO:0000313" key="7">
    <source>
        <dbReference type="EMBL" id="QRI53360.1"/>
    </source>
</evidence>
<keyword evidence="1" id="KW-0560">Oxidoreductase</keyword>
<evidence type="ECO:0000313" key="3">
    <source>
        <dbReference type="EMBL" id="NEZ90502.1"/>
    </source>
</evidence>
<organism evidence="5 10">
    <name type="scientific">Clostridium botulinum</name>
    <dbReference type="NCBI Taxonomy" id="1491"/>
    <lineage>
        <taxon>Bacteria</taxon>
        <taxon>Bacillati</taxon>
        <taxon>Bacillota</taxon>
        <taxon>Clostridia</taxon>
        <taxon>Eubacteriales</taxon>
        <taxon>Clostridiaceae</taxon>
        <taxon>Clostridium</taxon>
    </lineage>
</organism>
<dbReference type="InterPro" id="IPR029061">
    <property type="entry name" value="THDP-binding"/>
</dbReference>
<dbReference type="OMA" id="PTIFCPG"/>
<evidence type="ECO:0000313" key="4">
    <source>
        <dbReference type="EMBL" id="NFF02435.1"/>
    </source>
</evidence>
<dbReference type="PANTHER" id="PTHR48084">
    <property type="entry name" value="2-OXOGLUTARATE OXIDOREDUCTASE SUBUNIT KORB-RELATED"/>
    <property type="match status" value="1"/>
</dbReference>